<protein>
    <recommendedName>
        <fullName evidence="7">DUF1232 domain-containing protein</fullName>
    </recommendedName>
</protein>
<sequence>MSGSAPPGEEAPPAAAGSSGGKGGGWFAAFNAAVKRLKRQVLALHYANQDPRTGWLPRFFILLALAYVLSPVDLIPDFIPVLGLLDDLLILPGLMLLAVRLIPKEVMEDARRRAEHEPLRLHRSWGTAAMVFAMWDGALLWGVWWACSHFGGVALQPYKLWIVAGLGVALAAMEVAWLVVGHRREQQLESVHDAAGVLPELQEALLERGSEGVHAYLEP</sequence>
<dbReference type="OrthoDB" id="539193at2759"/>
<evidence type="ECO:0000256" key="3">
    <source>
        <dbReference type="ARBA" id="ARBA00022989"/>
    </source>
</evidence>
<feature type="transmembrane region" description="Helical" evidence="6">
    <location>
        <begin position="124"/>
        <end position="146"/>
    </location>
</feature>
<evidence type="ECO:0000313" key="9">
    <source>
        <dbReference type="Proteomes" id="UP000239649"/>
    </source>
</evidence>
<evidence type="ECO:0000256" key="1">
    <source>
        <dbReference type="ARBA" id="ARBA00004127"/>
    </source>
</evidence>
<keyword evidence="2 6" id="KW-0812">Transmembrane</keyword>
<dbReference type="Pfam" id="PF06803">
    <property type="entry name" value="DUF1232"/>
    <property type="match status" value="1"/>
</dbReference>
<feature type="transmembrane region" description="Helical" evidence="6">
    <location>
        <begin position="55"/>
        <end position="72"/>
    </location>
</feature>
<comment type="caution">
    <text evidence="8">The sequence shown here is derived from an EMBL/GenBank/DDBJ whole genome shotgun (WGS) entry which is preliminary data.</text>
</comment>
<dbReference type="EMBL" id="LHPF02000052">
    <property type="protein sequence ID" value="PSC67632.1"/>
    <property type="molecule type" value="Genomic_DNA"/>
</dbReference>
<comment type="subcellular location">
    <subcellularLocation>
        <location evidence="1">Endomembrane system</location>
        <topology evidence="1">Multi-pass membrane protein</topology>
    </subcellularLocation>
</comment>
<feature type="compositionally biased region" description="Low complexity" evidence="5">
    <location>
        <begin position="1"/>
        <end position="17"/>
    </location>
</feature>
<accession>A0A2P6V0L5</accession>
<keyword evidence="3 6" id="KW-1133">Transmembrane helix</keyword>
<keyword evidence="4 6" id="KW-0472">Membrane</keyword>
<dbReference type="Proteomes" id="UP000239649">
    <property type="component" value="Unassembled WGS sequence"/>
</dbReference>
<evidence type="ECO:0000256" key="2">
    <source>
        <dbReference type="ARBA" id="ARBA00022692"/>
    </source>
</evidence>
<feature type="region of interest" description="Disordered" evidence="5">
    <location>
        <begin position="1"/>
        <end position="21"/>
    </location>
</feature>
<gene>
    <name evidence="8" type="ORF">C2E20_8713</name>
</gene>
<dbReference type="GO" id="GO:0012505">
    <property type="term" value="C:endomembrane system"/>
    <property type="evidence" value="ECO:0007669"/>
    <property type="project" value="UniProtKB-SubCell"/>
</dbReference>
<reference evidence="8 9" key="1">
    <citation type="journal article" date="2018" name="Plant J.">
        <title>Genome sequences of Chlorella sorokiniana UTEX 1602 and Micractinium conductrix SAG 241.80: implications to maltose excretion by a green alga.</title>
        <authorList>
            <person name="Arriola M.B."/>
            <person name="Velmurugan N."/>
            <person name="Zhang Y."/>
            <person name="Plunkett M.H."/>
            <person name="Hondzo H."/>
            <person name="Barney B.M."/>
        </authorList>
    </citation>
    <scope>NUCLEOTIDE SEQUENCE [LARGE SCALE GENOMIC DNA]</scope>
    <source>
        <strain evidence="8 9">SAG 241.80</strain>
    </source>
</reference>
<evidence type="ECO:0000313" key="8">
    <source>
        <dbReference type="EMBL" id="PSC67632.1"/>
    </source>
</evidence>
<keyword evidence="9" id="KW-1185">Reference proteome</keyword>
<feature type="domain" description="DUF1232" evidence="7">
    <location>
        <begin position="60"/>
        <end position="92"/>
    </location>
</feature>
<evidence type="ECO:0000256" key="4">
    <source>
        <dbReference type="ARBA" id="ARBA00023136"/>
    </source>
</evidence>
<proteinExistence type="predicted"/>
<name>A0A2P6V0L5_9CHLO</name>
<dbReference type="InterPro" id="IPR010652">
    <property type="entry name" value="DUF1232"/>
</dbReference>
<feature type="transmembrane region" description="Helical" evidence="6">
    <location>
        <begin position="78"/>
        <end position="103"/>
    </location>
</feature>
<evidence type="ECO:0000259" key="7">
    <source>
        <dbReference type="Pfam" id="PF06803"/>
    </source>
</evidence>
<dbReference type="AlphaFoldDB" id="A0A2P6V0L5"/>
<evidence type="ECO:0000256" key="6">
    <source>
        <dbReference type="SAM" id="Phobius"/>
    </source>
</evidence>
<organism evidence="8 9">
    <name type="scientific">Micractinium conductrix</name>
    <dbReference type="NCBI Taxonomy" id="554055"/>
    <lineage>
        <taxon>Eukaryota</taxon>
        <taxon>Viridiplantae</taxon>
        <taxon>Chlorophyta</taxon>
        <taxon>core chlorophytes</taxon>
        <taxon>Trebouxiophyceae</taxon>
        <taxon>Chlorellales</taxon>
        <taxon>Chlorellaceae</taxon>
        <taxon>Chlorella clade</taxon>
        <taxon>Micractinium</taxon>
    </lineage>
</organism>
<feature type="transmembrane region" description="Helical" evidence="6">
    <location>
        <begin position="158"/>
        <end position="180"/>
    </location>
</feature>
<evidence type="ECO:0000256" key="5">
    <source>
        <dbReference type="SAM" id="MobiDB-lite"/>
    </source>
</evidence>